<dbReference type="HOGENOM" id="CLU_585046_0_0_7"/>
<feature type="transmembrane region" description="Helical" evidence="8">
    <location>
        <begin position="431"/>
        <end position="451"/>
    </location>
</feature>
<proteinExistence type="predicted"/>
<name>B9L946_NAUPA</name>
<dbReference type="InterPro" id="IPR001750">
    <property type="entry name" value="ND/Mrp_TM"/>
</dbReference>
<keyword evidence="11" id="KW-1185">Reference proteome</keyword>
<dbReference type="PANTHER" id="PTHR42682">
    <property type="entry name" value="HYDROGENASE-4 COMPONENT F"/>
    <property type="match status" value="1"/>
</dbReference>
<evidence type="ECO:0000256" key="2">
    <source>
        <dbReference type="ARBA" id="ARBA00022475"/>
    </source>
</evidence>
<evidence type="ECO:0000256" key="3">
    <source>
        <dbReference type="ARBA" id="ARBA00022692"/>
    </source>
</evidence>
<accession>B9L946</accession>
<dbReference type="OrthoDB" id="9805769at2"/>
<evidence type="ECO:0000256" key="7">
    <source>
        <dbReference type="RuleBase" id="RU000320"/>
    </source>
</evidence>
<dbReference type="GO" id="GO:0016491">
    <property type="term" value="F:oxidoreductase activity"/>
    <property type="evidence" value="ECO:0007669"/>
    <property type="project" value="UniProtKB-KW"/>
</dbReference>
<dbReference type="AlphaFoldDB" id="B9L946"/>
<sequence length="459" mass="52878">MEFLFVPPLIVFVLSYFKISRKLMAFTASTIFFGVIYTVTHPFVNDYFYIDKLGSFVLVVSSIVAVAVFASMISLPDRIKLNEKSIKRFYRFFAVFWIGIIISILSNNMGLYWVGLEFATLSTVYMIKVKVSKEADIEAWRYLIVGAIAISLILFGIILIYAASKDVLGENAMNFYSLINNTQKINEYLFELGFIFVMIGMFIKMGFFPMNLWLADIERASVYQVGALFSGILESAIILGFFRFSMIEKHINYSHLIAIGYIYILITLFFVSFLIYRAKDFVRLFSLSGIEHMSLIALFWISGGYFATLLHFAAHAFMKPGLFISSQILEQNKKYIFKGTLKNLNKFAAFMIAAMFLGVISLPPSPMFFSEIYGFKTMVDIAKDSNYFFLMIGTVFILLMLLSIIFYRFVHIYQNMQYVREEKEKKVYKSEIIAVFILFISTAFLLLPQSFDFIEGIMK</sequence>
<keyword evidence="4 8" id="KW-1133">Transmembrane helix</keyword>
<feature type="transmembrane region" description="Helical" evidence="8">
    <location>
        <begin position="347"/>
        <end position="367"/>
    </location>
</feature>
<keyword evidence="3 7" id="KW-0812">Transmembrane</keyword>
<feature type="transmembrane region" description="Helical" evidence="8">
    <location>
        <begin position="387"/>
        <end position="410"/>
    </location>
</feature>
<dbReference type="GO" id="GO:0005886">
    <property type="term" value="C:plasma membrane"/>
    <property type="evidence" value="ECO:0007669"/>
    <property type="project" value="UniProtKB-SubCell"/>
</dbReference>
<feature type="transmembrane region" description="Helical" evidence="8">
    <location>
        <begin position="220"/>
        <end position="244"/>
    </location>
</feature>
<dbReference type="EMBL" id="CP001279">
    <property type="protein sequence ID" value="ACM92199.1"/>
    <property type="molecule type" value="Genomic_DNA"/>
</dbReference>
<feature type="transmembrane region" description="Helical" evidence="8">
    <location>
        <begin position="139"/>
        <end position="163"/>
    </location>
</feature>
<comment type="subcellular location">
    <subcellularLocation>
        <location evidence="1">Cell membrane</location>
        <topology evidence="1">Multi-pass membrane protein</topology>
    </subcellularLocation>
    <subcellularLocation>
        <location evidence="7">Membrane</location>
        <topology evidence="7">Multi-pass membrane protein</topology>
    </subcellularLocation>
</comment>
<protein>
    <submittedName>
        <fullName evidence="10">NADH-ubiquinone/plastoquinone (Complex i), various chains domain protein</fullName>
    </submittedName>
</protein>
<feature type="domain" description="NADH:quinone oxidoreductase/Mrp antiporter transmembrane" evidence="9">
    <location>
        <begin position="106"/>
        <end position="395"/>
    </location>
</feature>
<keyword evidence="2" id="KW-1003">Cell membrane</keyword>
<dbReference type="STRING" id="598659.NAMH_0751"/>
<dbReference type="eggNOG" id="COG0651">
    <property type="taxonomic scope" value="Bacteria"/>
</dbReference>
<evidence type="ECO:0000256" key="5">
    <source>
        <dbReference type="ARBA" id="ARBA00023002"/>
    </source>
</evidence>
<evidence type="ECO:0000256" key="8">
    <source>
        <dbReference type="SAM" id="Phobius"/>
    </source>
</evidence>
<evidence type="ECO:0000259" key="9">
    <source>
        <dbReference type="Pfam" id="PF00361"/>
    </source>
</evidence>
<dbReference type="Proteomes" id="UP000000448">
    <property type="component" value="Chromosome"/>
</dbReference>
<evidence type="ECO:0000313" key="11">
    <source>
        <dbReference type="Proteomes" id="UP000000448"/>
    </source>
</evidence>
<keyword evidence="5" id="KW-0560">Oxidoreductase</keyword>
<dbReference type="RefSeq" id="WP_012663571.1">
    <property type="nucleotide sequence ID" value="NC_012115.1"/>
</dbReference>
<dbReference type="PANTHER" id="PTHR42682:SF5">
    <property type="entry name" value="HYDROGENASE-4 COMPONENT F"/>
    <property type="match status" value="1"/>
</dbReference>
<dbReference type="KEGG" id="nam:NAMH_0751"/>
<evidence type="ECO:0000313" key="10">
    <source>
        <dbReference type="EMBL" id="ACM92199.1"/>
    </source>
</evidence>
<keyword evidence="6 8" id="KW-0472">Membrane</keyword>
<dbReference type="Pfam" id="PF00361">
    <property type="entry name" value="Proton_antipo_M"/>
    <property type="match status" value="1"/>
</dbReference>
<evidence type="ECO:0000256" key="6">
    <source>
        <dbReference type="ARBA" id="ARBA00023136"/>
    </source>
</evidence>
<evidence type="ECO:0000256" key="1">
    <source>
        <dbReference type="ARBA" id="ARBA00004651"/>
    </source>
</evidence>
<feature type="transmembrane region" description="Helical" evidence="8">
    <location>
        <begin position="188"/>
        <end position="208"/>
    </location>
</feature>
<feature type="transmembrane region" description="Helical" evidence="8">
    <location>
        <begin position="256"/>
        <end position="276"/>
    </location>
</feature>
<feature type="transmembrane region" description="Helical" evidence="8">
    <location>
        <begin position="307"/>
        <end position="326"/>
    </location>
</feature>
<reference evidence="10 11" key="1">
    <citation type="journal article" date="2009" name="PLoS Genet.">
        <title>Adaptations to submarine hydrothermal environments exemplified by the genome of Nautilia profundicola.</title>
        <authorList>
            <person name="Campbell B.J."/>
            <person name="Smith J.L."/>
            <person name="Hanson T.E."/>
            <person name="Klotz M.G."/>
            <person name="Stein L.Y."/>
            <person name="Lee C.K."/>
            <person name="Wu D."/>
            <person name="Robinson J.M."/>
            <person name="Khouri H.M."/>
            <person name="Eisen J.A."/>
            <person name="Cary S.C."/>
        </authorList>
    </citation>
    <scope>NUCLEOTIDE SEQUENCE [LARGE SCALE GENOMIC DNA]</scope>
    <source>
        <strain evidence="11">ATCC BAA-1463 / DSM 18972 / AmH</strain>
    </source>
</reference>
<feature type="transmembrane region" description="Helical" evidence="8">
    <location>
        <begin position="88"/>
        <end position="105"/>
    </location>
</feature>
<feature type="transmembrane region" description="Helical" evidence="8">
    <location>
        <begin position="23"/>
        <end position="44"/>
    </location>
</feature>
<gene>
    <name evidence="10" type="ordered locus">NAMH_0751</name>
</gene>
<feature type="transmembrane region" description="Helical" evidence="8">
    <location>
        <begin position="56"/>
        <end position="76"/>
    </location>
</feature>
<organism evidence="10 11">
    <name type="scientific">Nautilia profundicola (strain ATCC BAA-1463 / DSM 18972 / AmH)</name>
    <dbReference type="NCBI Taxonomy" id="598659"/>
    <lineage>
        <taxon>Bacteria</taxon>
        <taxon>Pseudomonadati</taxon>
        <taxon>Campylobacterota</taxon>
        <taxon>Epsilonproteobacteria</taxon>
        <taxon>Nautiliales</taxon>
        <taxon>Nautiliaceae</taxon>
        <taxon>Nautilia</taxon>
    </lineage>
</organism>
<evidence type="ECO:0000256" key="4">
    <source>
        <dbReference type="ARBA" id="ARBA00022989"/>
    </source>
</evidence>
<dbReference type="InterPro" id="IPR052175">
    <property type="entry name" value="ComplexI-like_HydComp"/>
</dbReference>